<dbReference type="Proteomes" id="UP000007241">
    <property type="component" value="Unassembled WGS sequence"/>
</dbReference>
<dbReference type="AlphaFoldDB" id="F4PFN9"/>
<organism evidence="2 3">
    <name type="scientific">Batrachochytrium dendrobatidis (strain JAM81 / FGSC 10211)</name>
    <name type="common">Frog chytrid fungus</name>
    <dbReference type="NCBI Taxonomy" id="684364"/>
    <lineage>
        <taxon>Eukaryota</taxon>
        <taxon>Fungi</taxon>
        <taxon>Fungi incertae sedis</taxon>
        <taxon>Chytridiomycota</taxon>
        <taxon>Chytridiomycota incertae sedis</taxon>
        <taxon>Chytridiomycetes</taxon>
        <taxon>Rhizophydiales</taxon>
        <taxon>Rhizophydiales incertae sedis</taxon>
        <taxon>Batrachochytrium</taxon>
    </lineage>
</organism>
<dbReference type="HOGENOM" id="CLU_915221_0_0_1"/>
<evidence type="ECO:0000313" key="3">
    <source>
        <dbReference type="Proteomes" id="UP000007241"/>
    </source>
</evidence>
<evidence type="ECO:0000313" key="2">
    <source>
        <dbReference type="EMBL" id="EGF75956.1"/>
    </source>
</evidence>
<reference evidence="2 3" key="1">
    <citation type="submission" date="2009-12" db="EMBL/GenBank/DDBJ databases">
        <title>The draft genome of Batrachochytrium dendrobatidis.</title>
        <authorList>
            <consortium name="US DOE Joint Genome Institute (JGI-PGF)"/>
            <person name="Kuo A."/>
            <person name="Salamov A."/>
            <person name="Schmutz J."/>
            <person name="Lucas S."/>
            <person name="Pitluck S."/>
            <person name="Rosenblum E."/>
            <person name="Stajich J."/>
            <person name="Eisen M."/>
            <person name="Grigoriev I.V."/>
        </authorList>
    </citation>
    <scope>NUCLEOTIDE SEQUENCE [LARGE SCALE GENOMIC DNA]</scope>
    <source>
        <strain evidence="3">JAM81 / FGSC 10211</strain>
    </source>
</reference>
<keyword evidence="3" id="KW-1185">Reference proteome</keyword>
<keyword evidence="1" id="KW-0732">Signal</keyword>
<feature type="signal peptide" evidence="1">
    <location>
        <begin position="1"/>
        <end position="23"/>
    </location>
</feature>
<name>F4PFN9_BATDJ</name>
<dbReference type="EMBL" id="GL882946">
    <property type="protein sequence ID" value="EGF75956.1"/>
    <property type="molecule type" value="Genomic_DNA"/>
</dbReference>
<sequence length="304" mass="35281">MKAQTYRFFLIVLFASFLLLTIGYTDKTEKVAQDENIRTIETVLQNTFTDPDGELKEVLNDMEAEEKFQALSQYEENLYKDYFADDTSYLEFVSSYGSTLMLTPVINDYKFEVKNIEYEKTDSKEIIYNFSVELQYQKEGSELSEVEIVDGQANLNEAHKIERMIIRIGDFLNEQICNLINRPAVEPKGFIRNISILKSFEKGDLFYSVTFLGQFENASVIHFNIDRNDFDEMYFEEHSFFELSIEANGVEYDCRNEGGGGSSGHMSYTFIVATALPDDMLNLKLVFKEYKEPFQKMTGFEFTI</sequence>
<feature type="chain" id="PRO_5003313004" evidence="1">
    <location>
        <begin position="24"/>
        <end position="304"/>
    </location>
</feature>
<accession>F4PFN9</accession>
<proteinExistence type="predicted"/>
<dbReference type="InParanoid" id="F4PFN9"/>
<protein>
    <submittedName>
        <fullName evidence="2">Uncharacterized protein</fullName>
    </submittedName>
</protein>
<gene>
    <name evidence="2" type="ORF">BATDEDRAFT_28935</name>
</gene>
<evidence type="ECO:0000256" key="1">
    <source>
        <dbReference type="SAM" id="SignalP"/>
    </source>
</evidence>